<name>A0A939B5C0_9BACT</name>
<dbReference type="GO" id="GO:0015926">
    <property type="term" value="F:glucosidase activity"/>
    <property type="evidence" value="ECO:0007669"/>
    <property type="project" value="InterPro"/>
</dbReference>
<proteinExistence type="inferred from homology"/>
<dbReference type="GO" id="GO:0031218">
    <property type="term" value="F:arabinogalactan endo-1,4-beta-galactosidase activity"/>
    <property type="evidence" value="ECO:0007669"/>
    <property type="project" value="UniProtKB-EC"/>
</dbReference>
<dbReference type="RefSeq" id="WP_205110739.1">
    <property type="nucleotide sequence ID" value="NZ_JACJJL010000020.1"/>
</dbReference>
<keyword evidence="6" id="KW-0732">Signal</keyword>
<reference evidence="7 8" key="1">
    <citation type="journal article" date="2021" name="Sci. Rep.">
        <title>The distribution of antibiotic resistance genes in chicken gut microbiota commensals.</title>
        <authorList>
            <person name="Juricova H."/>
            <person name="Matiasovicova J."/>
            <person name="Kubasova T."/>
            <person name="Cejkova D."/>
            <person name="Rychlik I."/>
        </authorList>
    </citation>
    <scope>NUCLEOTIDE SEQUENCE [LARGE SCALE GENOMIC DNA]</scope>
    <source>
        <strain evidence="7 8">An819</strain>
    </source>
</reference>
<comment type="catalytic activity">
    <reaction evidence="1 6">
        <text>The enzyme specifically hydrolyzes (1-&gt;4)-beta-D-galactosidic linkages in type I arabinogalactans.</text>
        <dbReference type="EC" id="3.2.1.89"/>
    </reaction>
</comment>
<dbReference type="GO" id="GO:0045490">
    <property type="term" value="P:pectin catabolic process"/>
    <property type="evidence" value="ECO:0007669"/>
    <property type="project" value="TreeGrafter"/>
</dbReference>
<evidence type="ECO:0000256" key="6">
    <source>
        <dbReference type="RuleBase" id="RU361192"/>
    </source>
</evidence>
<evidence type="ECO:0000256" key="2">
    <source>
        <dbReference type="ARBA" id="ARBA00010687"/>
    </source>
</evidence>
<feature type="signal peptide" evidence="6">
    <location>
        <begin position="1"/>
        <end position="18"/>
    </location>
</feature>
<sequence length="363" mass="40533">MRKPLLLLALAASVCAVAQQRLLGGDISMLPSYEESKAVYRDSEGKAVKPLEMFSQLGWNAMRVRLFVDPGLAPADHKDEGVCQDIGYVRRLGARIKRAGFRFMLDFHYSDTWADPGKQFMPARWSGVPRTALPDSVYAYTRASLEALVGAGAAPDLIQVGNEISNGMMWPEAKTSPFDDANQQLFGSLLAAGCRACRDVCPEAKIIIHTEKAGDWAFTKAFYDRLATLDYDVIGLSYYPMWHKAVGVLSATLDSLAVRYPDKPVMIVETAAYYSHANDRWATSPDQYAEFYPISIDGQRMFTRELVAELRRHANVTGLFWWFPEENGSCGSMMGNWINRGLFDNRTGRLLPAAYDFMGFIGE</sequence>
<evidence type="ECO:0000256" key="5">
    <source>
        <dbReference type="ARBA" id="ARBA00023295"/>
    </source>
</evidence>
<evidence type="ECO:0000313" key="7">
    <source>
        <dbReference type="EMBL" id="MBM6662366.1"/>
    </source>
</evidence>
<dbReference type="Proteomes" id="UP000764045">
    <property type="component" value="Unassembled WGS sequence"/>
</dbReference>
<dbReference type="Gene3D" id="3.20.20.80">
    <property type="entry name" value="Glycosidases"/>
    <property type="match status" value="1"/>
</dbReference>
<dbReference type="SUPFAM" id="SSF51445">
    <property type="entry name" value="(Trans)glycosidases"/>
    <property type="match status" value="1"/>
</dbReference>
<dbReference type="PANTHER" id="PTHR34983:SF1">
    <property type="entry name" value="ARABINOGALACTAN ENDO-BETA-1,4-GALACTANASE A"/>
    <property type="match status" value="1"/>
</dbReference>
<dbReference type="PANTHER" id="PTHR34983">
    <property type="entry name" value="ARABINOGALACTAN ENDO-BETA-1,4-GALACTANASE A"/>
    <property type="match status" value="1"/>
</dbReference>
<keyword evidence="8" id="KW-1185">Reference proteome</keyword>
<feature type="chain" id="PRO_5038169476" description="Arabinogalactan endo-beta-1,4-galactanase" evidence="6">
    <location>
        <begin position="19"/>
        <end position="363"/>
    </location>
</feature>
<evidence type="ECO:0000256" key="1">
    <source>
        <dbReference type="ARBA" id="ARBA00001695"/>
    </source>
</evidence>
<keyword evidence="4 6" id="KW-0378">Hydrolase</keyword>
<protein>
    <recommendedName>
        <fullName evidence="3 6">Arabinogalactan endo-beta-1,4-galactanase</fullName>
        <ecNumber evidence="3 6">3.2.1.89</ecNumber>
    </recommendedName>
</protein>
<gene>
    <name evidence="7" type="ORF">H6B30_11500</name>
</gene>
<dbReference type="InterPro" id="IPR011683">
    <property type="entry name" value="Glyco_hydro_53"/>
</dbReference>
<comment type="caution">
    <text evidence="7">The sequence shown here is derived from an EMBL/GenBank/DDBJ whole genome shotgun (WGS) entry which is preliminary data.</text>
</comment>
<dbReference type="InterPro" id="IPR017853">
    <property type="entry name" value="GH"/>
</dbReference>
<comment type="similarity">
    <text evidence="2 6">Belongs to the glycosyl hydrolase 53 family.</text>
</comment>
<evidence type="ECO:0000256" key="3">
    <source>
        <dbReference type="ARBA" id="ARBA00012556"/>
    </source>
</evidence>
<dbReference type="AlphaFoldDB" id="A0A939B5C0"/>
<dbReference type="EMBL" id="JACJJL010000020">
    <property type="protein sequence ID" value="MBM6662366.1"/>
    <property type="molecule type" value="Genomic_DNA"/>
</dbReference>
<dbReference type="EC" id="3.2.1.89" evidence="3 6"/>
<accession>A0A939B5C0</accession>
<dbReference type="Pfam" id="PF07745">
    <property type="entry name" value="Glyco_hydro_53"/>
    <property type="match status" value="1"/>
</dbReference>
<organism evidence="7 8">
    <name type="scientific">Marseilla massiliensis</name>
    <dbReference type="NCBI Taxonomy" id="1841864"/>
    <lineage>
        <taxon>Bacteria</taxon>
        <taxon>Pseudomonadati</taxon>
        <taxon>Bacteroidota</taxon>
        <taxon>Bacteroidia</taxon>
        <taxon>Bacteroidales</taxon>
        <taxon>Prevotellaceae</taxon>
        <taxon>Marseilla</taxon>
    </lineage>
</organism>
<evidence type="ECO:0000313" key="8">
    <source>
        <dbReference type="Proteomes" id="UP000764045"/>
    </source>
</evidence>
<keyword evidence="5 6" id="KW-0326">Glycosidase</keyword>
<evidence type="ECO:0000256" key="4">
    <source>
        <dbReference type="ARBA" id="ARBA00022801"/>
    </source>
</evidence>